<proteinExistence type="predicted"/>
<feature type="domain" description="Glycosyl transferase family 1" evidence="2">
    <location>
        <begin position="163"/>
        <end position="323"/>
    </location>
</feature>
<dbReference type="EMBL" id="MHJU01000005">
    <property type="protein sequence ID" value="OGY73983.1"/>
    <property type="molecule type" value="Genomic_DNA"/>
</dbReference>
<dbReference type="SUPFAM" id="SSF53756">
    <property type="entry name" value="UDP-Glycosyltransferase/glycogen phosphorylase"/>
    <property type="match status" value="1"/>
</dbReference>
<keyword evidence="1" id="KW-0472">Membrane</keyword>
<gene>
    <name evidence="3" type="ORF">A3H61_02280</name>
</gene>
<dbReference type="Proteomes" id="UP000178315">
    <property type="component" value="Unassembled WGS sequence"/>
</dbReference>
<evidence type="ECO:0000313" key="4">
    <source>
        <dbReference type="Proteomes" id="UP000178315"/>
    </source>
</evidence>
<comment type="caution">
    <text evidence="3">The sequence shown here is derived from an EMBL/GenBank/DDBJ whole genome shotgun (WGS) entry which is preliminary data.</text>
</comment>
<keyword evidence="1" id="KW-1133">Transmembrane helix</keyword>
<keyword evidence="1" id="KW-0812">Transmembrane</keyword>
<dbReference type="Gene3D" id="3.40.50.2000">
    <property type="entry name" value="Glycogen Phosphorylase B"/>
    <property type="match status" value="2"/>
</dbReference>
<evidence type="ECO:0000256" key="1">
    <source>
        <dbReference type="SAM" id="Phobius"/>
    </source>
</evidence>
<organism evidence="3 4">
    <name type="scientific">Candidatus Jacksonbacteria bacterium RIFCSPLOWO2_02_FULL_44_20</name>
    <dbReference type="NCBI Taxonomy" id="1798460"/>
    <lineage>
        <taxon>Bacteria</taxon>
        <taxon>Candidatus Jacksoniibacteriota</taxon>
    </lineage>
</organism>
<reference evidence="3 4" key="1">
    <citation type="journal article" date="2016" name="Nat. Commun.">
        <title>Thousands of microbial genomes shed light on interconnected biogeochemical processes in an aquifer system.</title>
        <authorList>
            <person name="Anantharaman K."/>
            <person name="Brown C.T."/>
            <person name="Hug L.A."/>
            <person name="Sharon I."/>
            <person name="Castelle C.J."/>
            <person name="Probst A.J."/>
            <person name="Thomas B.C."/>
            <person name="Singh A."/>
            <person name="Wilkins M.J."/>
            <person name="Karaoz U."/>
            <person name="Brodie E.L."/>
            <person name="Williams K.H."/>
            <person name="Hubbard S.S."/>
            <person name="Banfield J.F."/>
        </authorList>
    </citation>
    <scope>NUCLEOTIDE SEQUENCE [LARGE SCALE GENOMIC DNA]</scope>
</reference>
<dbReference type="GO" id="GO:0016757">
    <property type="term" value="F:glycosyltransferase activity"/>
    <property type="evidence" value="ECO:0007669"/>
    <property type="project" value="InterPro"/>
</dbReference>
<dbReference type="AlphaFoldDB" id="A0A1G2AAR9"/>
<feature type="transmembrane region" description="Helical" evidence="1">
    <location>
        <begin position="63"/>
        <end position="89"/>
    </location>
</feature>
<dbReference type="PANTHER" id="PTHR12526:SF584">
    <property type="entry name" value="GLYCOSYLTRANSFERASE"/>
    <property type="match status" value="1"/>
</dbReference>
<name>A0A1G2AAR9_9BACT</name>
<protein>
    <recommendedName>
        <fullName evidence="2">Glycosyl transferase family 1 domain-containing protein</fullName>
    </recommendedName>
</protein>
<dbReference type="CDD" id="cd03801">
    <property type="entry name" value="GT4_PimA-like"/>
    <property type="match status" value="1"/>
</dbReference>
<dbReference type="InterPro" id="IPR001296">
    <property type="entry name" value="Glyco_trans_1"/>
</dbReference>
<dbReference type="PANTHER" id="PTHR12526">
    <property type="entry name" value="GLYCOSYLTRANSFERASE"/>
    <property type="match status" value="1"/>
</dbReference>
<evidence type="ECO:0000313" key="3">
    <source>
        <dbReference type="EMBL" id="OGY73983.1"/>
    </source>
</evidence>
<dbReference type="Pfam" id="PF00534">
    <property type="entry name" value="Glycos_transf_1"/>
    <property type="match status" value="1"/>
</dbReference>
<accession>A0A1G2AAR9</accession>
<evidence type="ECO:0000259" key="2">
    <source>
        <dbReference type="Pfam" id="PF00534"/>
    </source>
</evidence>
<sequence>MKSLLVTFDYPPDIGGMAEYYAVTVKRAKGAVMVLHLEYKKTPLSWLSYFPELFHRRKKFNRLLVGNILPLGYLALVLKFFCGISYNVYAHGKDVLSRLSFWKRFWTRVILSNAGELRSNSEYVRGSIANRYGIPRGKIIVEYPRVSSSALEKDSLSSPLIPKDAPFVLLSVGRLVKRKGFDMVIRAISRLPRISYWIIGEGDDEMRLREIAKTCNIENAVRFFGSISRPAIFGYYKSCDAFIMPSRDIDGDVEGFGIVFLEAAVFKKPAIGGRSGGIPEAVDEGRTGFLVDPLDPKDIARAIETCMKNPFLARKMGENGYERVKQKFDY</sequence>